<dbReference type="Pfam" id="PF00067">
    <property type="entry name" value="p450"/>
    <property type="match status" value="1"/>
</dbReference>
<comment type="pathway">
    <text evidence="2">Secondary metabolite biosynthesis.</text>
</comment>
<dbReference type="GO" id="GO:0004497">
    <property type="term" value="F:monooxygenase activity"/>
    <property type="evidence" value="ECO:0007669"/>
    <property type="project" value="UniProtKB-KW"/>
</dbReference>
<dbReference type="InterPro" id="IPR001128">
    <property type="entry name" value="Cyt_P450"/>
</dbReference>
<feature type="transmembrane region" description="Helical" evidence="11">
    <location>
        <begin position="6"/>
        <end position="23"/>
    </location>
</feature>
<evidence type="ECO:0000256" key="11">
    <source>
        <dbReference type="SAM" id="Phobius"/>
    </source>
</evidence>
<dbReference type="Gene3D" id="1.10.630.10">
    <property type="entry name" value="Cytochrome P450"/>
    <property type="match status" value="1"/>
</dbReference>
<dbReference type="PROSITE" id="PS00086">
    <property type="entry name" value="CYTOCHROME_P450"/>
    <property type="match status" value="1"/>
</dbReference>
<accession>A0A8H5G623</accession>
<evidence type="ECO:0000313" key="13">
    <source>
        <dbReference type="Proteomes" id="UP000559256"/>
    </source>
</evidence>
<keyword evidence="13" id="KW-1185">Reference proteome</keyword>
<comment type="cofactor">
    <cofactor evidence="1 9">
        <name>heme</name>
        <dbReference type="ChEBI" id="CHEBI:30413"/>
    </cofactor>
</comment>
<evidence type="ECO:0000256" key="2">
    <source>
        <dbReference type="ARBA" id="ARBA00005179"/>
    </source>
</evidence>
<dbReference type="PRINTS" id="PR00385">
    <property type="entry name" value="P450"/>
</dbReference>
<evidence type="ECO:0000256" key="6">
    <source>
        <dbReference type="ARBA" id="ARBA00023002"/>
    </source>
</evidence>
<dbReference type="PANTHER" id="PTHR46300:SF7">
    <property type="entry name" value="P450, PUTATIVE (EUROFUNG)-RELATED"/>
    <property type="match status" value="1"/>
</dbReference>
<dbReference type="PRINTS" id="PR00463">
    <property type="entry name" value="EP450I"/>
</dbReference>
<evidence type="ECO:0000256" key="7">
    <source>
        <dbReference type="ARBA" id="ARBA00023004"/>
    </source>
</evidence>
<keyword evidence="11" id="KW-0812">Transmembrane</keyword>
<comment type="similarity">
    <text evidence="3 10">Belongs to the cytochrome P450 family.</text>
</comment>
<dbReference type="Proteomes" id="UP000559256">
    <property type="component" value="Unassembled WGS sequence"/>
</dbReference>
<reference evidence="12 13" key="1">
    <citation type="journal article" date="2020" name="ISME J.">
        <title>Uncovering the hidden diversity of litter-decomposition mechanisms in mushroom-forming fungi.</title>
        <authorList>
            <person name="Floudas D."/>
            <person name="Bentzer J."/>
            <person name="Ahren D."/>
            <person name="Johansson T."/>
            <person name="Persson P."/>
            <person name="Tunlid A."/>
        </authorList>
    </citation>
    <scope>NUCLEOTIDE SEQUENCE [LARGE SCALE GENOMIC DNA]</scope>
    <source>
        <strain evidence="12 13">CBS 291.85</strain>
    </source>
</reference>
<dbReference type="GO" id="GO:0005506">
    <property type="term" value="F:iron ion binding"/>
    <property type="evidence" value="ECO:0007669"/>
    <property type="project" value="InterPro"/>
</dbReference>
<keyword evidence="7 9" id="KW-0408">Iron</keyword>
<gene>
    <name evidence="12" type="ORF">D9758_004799</name>
</gene>
<dbReference type="GO" id="GO:0016705">
    <property type="term" value="F:oxidoreductase activity, acting on paired donors, with incorporation or reduction of molecular oxygen"/>
    <property type="evidence" value="ECO:0007669"/>
    <property type="project" value="InterPro"/>
</dbReference>
<dbReference type="GO" id="GO:0020037">
    <property type="term" value="F:heme binding"/>
    <property type="evidence" value="ECO:0007669"/>
    <property type="project" value="InterPro"/>
</dbReference>
<keyword evidence="6 10" id="KW-0560">Oxidoreductase</keyword>
<proteinExistence type="inferred from homology"/>
<dbReference type="AlphaFoldDB" id="A0A8H5G623"/>
<keyword evidence="11" id="KW-0472">Membrane</keyword>
<evidence type="ECO:0000313" key="12">
    <source>
        <dbReference type="EMBL" id="KAF5359067.1"/>
    </source>
</evidence>
<sequence length="543" mass="61611">MSISNPYFFGIVLFSVICYYWIAKTVNRRARFPPGPKRLPLIGSLLNTLPERIGLRAPNPNPTPIYQQFLKLGKECNSDIIHIDVLGDHTVVLNSAKAVTELLDHRGLNYSGRPAMPMLDDLMGWGWDFGHMGYSDRWRRHRKTFTHHFQPQAIREYHSFQRKSVTDLLNKLLTTPEPDVFELKGWIQHYASSVILRATYGIASPKDKEYYVELAQRAVTPILHAGIHGTYLVDYFPLLKYVPSWFPGAGFKRKAKVWAQYSHDLREKPWETVQSEMNEGTALPCFVTRNLGSIDLEAPASDLKQEIEVIKNCAGVAYIAGSDTSISLIRCVIVALLIHPEVQERAQAELDSVLGTESNARLPNYSDREDLPYLNAIISETLRFYPITPLAVPHQSLEDDVYEGYHIPKGSTILGNCWAILHDEQVYPDPMTYDPSRFMKSKGATSEEEIPPQPDAALYGFGFGRRICPGRWLALDTTWLIIACILATCTIKKPLDSNGKEIVPVIEYEDGLVVHLKPYKCRFVPRSEEAVKLMKDGFLEEEE</sequence>
<feature type="binding site" description="axial binding residue" evidence="9">
    <location>
        <position position="468"/>
    </location>
    <ligand>
        <name>heme</name>
        <dbReference type="ChEBI" id="CHEBI:30413"/>
    </ligand>
    <ligandPart>
        <name>Fe</name>
        <dbReference type="ChEBI" id="CHEBI:18248"/>
    </ligandPart>
</feature>
<evidence type="ECO:0000256" key="1">
    <source>
        <dbReference type="ARBA" id="ARBA00001971"/>
    </source>
</evidence>
<evidence type="ECO:0000256" key="5">
    <source>
        <dbReference type="ARBA" id="ARBA00022723"/>
    </source>
</evidence>
<evidence type="ECO:0000256" key="3">
    <source>
        <dbReference type="ARBA" id="ARBA00010617"/>
    </source>
</evidence>
<dbReference type="InterPro" id="IPR036396">
    <property type="entry name" value="Cyt_P450_sf"/>
</dbReference>
<evidence type="ECO:0000256" key="4">
    <source>
        <dbReference type="ARBA" id="ARBA00022617"/>
    </source>
</evidence>
<dbReference type="PANTHER" id="PTHR46300">
    <property type="entry name" value="P450, PUTATIVE (EUROFUNG)-RELATED-RELATED"/>
    <property type="match status" value="1"/>
</dbReference>
<evidence type="ECO:0008006" key="14">
    <source>
        <dbReference type="Google" id="ProtNLM"/>
    </source>
</evidence>
<keyword evidence="4 9" id="KW-0349">Heme</keyword>
<keyword evidence="11" id="KW-1133">Transmembrane helix</keyword>
<evidence type="ECO:0000256" key="10">
    <source>
        <dbReference type="RuleBase" id="RU000461"/>
    </source>
</evidence>
<evidence type="ECO:0000256" key="8">
    <source>
        <dbReference type="ARBA" id="ARBA00023033"/>
    </source>
</evidence>
<protein>
    <recommendedName>
        <fullName evidence="14">Cytochrome P450</fullName>
    </recommendedName>
</protein>
<comment type="caution">
    <text evidence="12">The sequence shown here is derived from an EMBL/GenBank/DDBJ whole genome shotgun (WGS) entry which is preliminary data.</text>
</comment>
<dbReference type="EMBL" id="JAACJM010000047">
    <property type="protein sequence ID" value="KAF5359067.1"/>
    <property type="molecule type" value="Genomic_DNA"/>
</dbReference>
<organism evidence="12 13">
    <name type="scientific">Tetrapyrgos nigripes</name>
    <dbReference type="NCBI Taxonomy" id="182062"/>
    <lineage>
        <taxon>Eukaryota</taxon>
        <taxon>Fungi</taxon>
        <taxon>Dikarya</taxon>
        <taxon>Basidiomycota</taxon>
        <taxon>Agaricomycotina</taxon>
        <taxon>Agaricomycetes</taxon>
        <taxon>Agaricomycetidae</taxon>
        <taxon>Agaricales</taxon>
        <taxon>Marasmiineae</taxon>
        <taxon>Marasmiaceae</taxon>
        <taxon>Tetrapyrgos</taxon>
    </lineage>
</organism>
<keyword evidence="5 9" id="KW-0479">Metal-binding</keyword>
<keyword evidence="8 10" id="KW-0503">Monooxygenase</keyword>
<dbReference type="InterPro" id="IPR050364">
    <property type="entry name" value="Cytochrome_P450_fung"/>
</dbReference>
<dbReference type="InterPro" id="IPR002401">
    <property type="entry name" value="Cyt_P450_E_grp-I"/>
</dbReference>
<dbReference type="CDD" id="cd11065">
    <property type="entry name" value="CYP64-like"/>
    <property type="match status" value="1"/>
</dbReference>
<dbReference type="SUPFAM" id="SSF48264">
    <property type="entry name" value="Cytochrome P450"/>
    <property type="match status" value="1"/>
</dbReference>
<evidence type="ECO:0000256" key="9">
    <source>
        <dbReference type="PIRSR" id="PIRSR602401-1"/>
    </source>
</evidence>
<dbReference type="InterPro" id="IPR017972">
    <property type="entry name" value="Cyt_P450_CS"/>
</dbReference>
<dbReference type="OrthoDB" id="2789670at2759"/>
<name>A0A8H5G623_9AGAR</name>